<dbReference type="CDD" id="cd06267">
    <property type="entry name" value="PBP1_LacI_sugar_binding-like"/>
    <property type="match status" value="1"/>
</dbReference>
<sequence length="338" mass="36145">MKKQVTTLAEVAKVAGVSRMTASRAMNNQPGVSVHTREAILRIADEMGYVANPLAQKLSAGQTRLLGVVVQLHTPFAADLVLGIGSAARGAGYEMLAYSLPSDNTEKANIGNVVSLLQQITDGVIAILPSEGEYLDKLMQSSVPVVTVDTITDEGMFPSVAADSYQGGRLAVSHLAELGHKRIGFISGNQRLTSARARKQAYCDLIAQLNLDQDPDLLIEGDYSQKSGFEAAKKLLALPERPTAIFASNDMGAFGAMTAIRENGLRIPQDISIVGFDDVPLAHQTHPPLTTVHQPLQEMGRAAVNMLIPLILGLDLPSRQTVLSTNLVVRESTAQLKT</sequence>
<protein>
    <submittedName>
        <fullName evidence="5">LacI family transcriptional regulator</fullName>
    </submittedName>
</protein>
<dbReference type="InterPro" id="IPR010982">
    <property type="entry name" value="Lambda_DNA-bd_dom_sf"/>
</dbReference>
<dbReference type="PANTHER" id="PTHR30146:SF153">
    <property type="entry name" value="LACTOSE OPERON REPRESSOR"/>
    <property type="match status" value="1"/>
</dbReference>
<dbReference type="Pfam" id="PF13377">
    <property type="entry name" value="Peripla_BP_3"/>
    <property type="match status" value="1"/>
</dbReference>
<dbReference type="Gene3D" id="1.10.260.40">
    <property type="entry name" value="lambda repressor-like DNA-binding domains"/>
    <property type="match status" value="1"/>
</dbReference>
<keyword evidence="2" id="KW-0238">DNA-binding</keyword>
<feature type="domain" description="HTH lacI-type" evidence="4">
    <location>
        <begin position="6"/>
        <end position="60"/>
    </location>
</feature>
<dbReference type="SUPFAM" id="SSF53822">
    <property type="entry name" value="Periplasmic binding protein-like I"/>
    <property type="match status" value="1"/>
</dbReference>
<keyword evidence="6" id="KW-1185">Reference proteome</keyword>
<dbReference type="GO" id="GO:0003700">
    <property type="term" value="F:DNA-binding transcription factor activity"/>
    <property type="evidence" value="ECO:0007669"/>
    <property type="project" value="TreeGrafter"/>
</dbReference>
<dbReference type="PROSITE" id="PS50932">
    <property type="entry name" value="HTH_LACI_2"/>
    <property type="match status" value="1"/>
</dbReference>
<evidence type="ECO:0000313" key="6">
    <source>
        <dbReference type="Proteomes" id="UP000234881"/>
    </source>
</evidence>
<evidence type="ECO:0000256" key="3">
    <source>
        <dbReference type="ARBA" id="ARBA00023163"/>
    </source>
</evidence>
<dbReference type="GO" id="GO:0000976">
    <property type="term" value="F:transcription cis-regulatory region binding"/>
    <property type="evidence" value="ECO:0007669"/>
    <property type="project" value="TreeGrafter"/>
</dbReference>
<accession>A0A2N5XNI2</accession>
<proteinExistence type="predicted"/>
<dbReference type="CDD" id="cd01392">
    <property type="entry name" value="HTH_LacI"/>
    <property type="match status" value="1"/>
</dbReference>
<gene>
    <name evidence="5" type="ORF">C0081_16475</name>
</gene>
<dbReference type="SUPFAM" id="SSF47413">
    <property type="entry name" value="lambda repressor-like DNA-binding domains"/>
    <property type="match status" value="1"/>
</dbReference>
<comment type="caution">
    <text evidence="5">The sequence shown here is derived from an EMBL/GenBank/DDBJ whole genome shotgun (WGS) entry which is preliminary data.</text>
</comment>
<dbReference type="Gene3D" id="3.40.50.2300">
    <property type="match status" value="2"/>
</dbReference>
<dbReference type="InterPro" id="IPR028082">
    <property type="entry name" value="Peripla_BP_I"/>
</dbReference>
<dbReference type="SMART" id="SM00354">
    <property type="entry name" value="HTH_LACI"/>
    <property type="match status" value="1"/>
</dbReference>
<reference evidence="5 6" key="1">
    <citation type="submission" date="2018-01" db="EMBL/GenBank/DDBJ databases">
        <title>The draft genome sequence of Cohaesibacter sp. H1304.</title>
        <authorList>
            <person name="Wang N.-N."/>
            <person name="Du Z.-J."/>
        </authorList>
    </citation>
    <scope>NUCLEOTIDE SEQUENCE [LARGE SCALE GENOMIC DNA]</scope>
    <source>
        <strain evidence="5 6">H1304</strain>
    </source>
</reference>
<dbReference type="OrthoDB" id="60111at2"/>
<keyword evidence="3" id="KW-0804">Transcription</keyword>
<dbReference type="PROSITE" id="PS00356">
    <property type="entry name" value="HTH_LACI_1"/>
    <property type="match status" value="1"/>
</dbReference>
<evidence type="ECO:0000259" key="4">
    <source>
        <dbReference type="PROSITE" id="PS50932"/>
    </source>
</evidence>
<dbReference type="Pfam" id="PF00356">
    <property type="entry name" value="LacI"/>
    <property type="match status" value="1"/>
</dbReference>
<evidence type="ECO:0000313" key="5">
    <source>
        <dbReference type="EMBL" id="PLW76079.1"/>
    </source>
</evidence>
<dbReference type="PANTHER" id="PTHR30146">
    <property type="entry name" value="LACI-RELATED TRANSCRIPTIONAL REPRESSOR"/>
    <property type="match status" value="1"/>
</dbReference>
<evidence type="ECO:0000256" key="1">
    <source>
        <dbReference type="ARBA" id="ARBA00023015"/>
    </source>
</evidence>
<dbReference type="EMBL" id="PKUQ01000032">
    <property type="protein sequence ID" value="PLW76079.1"/>
    <property type="molecule type" value="Genomic_DNA"/>
</dbReference>
<dbReference type="InterPro" id="IPR000843">
    <property type="entry name" value="HTH_LacI"/>
</dbReference>
<name>A0A2N5XNI2_9HYPH</name>
<dbReference type="AlphaFoldDB" id="A0A2N5XNI2"/>
<organism evidence="5 6">
    <name type="scientific">Cohaesibacter celericrescens</name>
    <dbReference type="NCBI Taxonomy" id="2067669"/>
    <lineage>
        <taxon>Bacteria</taxon>
        <taxon>Pseudomonadati</taxon>
        <taxon>Pseudomonadota</taxon>
        <taxon>Alphaproteobacteria</taxon>
        <taxon>Hyphomicrobiales</taxon>
        <taxon>Cohaesibacteraceae</taxon>
    </lineage>
</organism>
<dbReference type="RefSeq" id="WP_101534951.1">
    <property type="nucleotide sequence ID" value="NZ_PKUQ01000032.1"/>
</dbReference>
<dbReference type="InterPro" id="IPR046335">
    <property type="entry name" value="LacI/GalR-like_sensor"/>
</dbReference>
<keyword evidence="1" id="KW-0805">Transcription regulation</keyword>
<evidence type="ECO:0000256" key="2">
    <source>
        <dbReference type="ARBA" id="ARBA00023125"/>
    </source>
</evidence>
<dbReference type="Proteomes" id="UP000234881">
    <property type="component" value="Unassembled WGS sequence"/>
</dbReference>